<feature type="region of interest" description="Disordered" evidence="6">
    <location>
        <begin position="208"/>
        <end position="260"/>
    </location>
</feature>
<keyword evidence="5" id="KW-0804">Transcription</keyword>
<keyword evidence="2" id="KW-0805">Transcription regulation</keyword>
<dbReference type="EMBL" id="EQ973807">
    <property type="protein sequence ID" value="EEF45830.1"/>
    <property type="molecule type" value="Genomic_DNA"/>
</dbReference>
<keyword evidence="9" id="KW-1185">Reference proteome</keyword>
<dbReference type="InterPro" id="IPR050239">
    <property type="entry name" value="Sigma-70_RNA_pol_init_factors"/>
</dbReference>
<sequence length="560" mass="63503">MGFGFRLNLKLDFPFHSPNSPSRLSSSPSSSFVRGREATSYQSRLSFLSVISEEGDIAHRDPLKTYAYSYAVQTVENEHSQGEGFKVNFGKRSHFGLNIIGDAEVSLKEDIFVSPSSTKERTSRFSLLLENLNILEQSFADSDASKLEEDILLQLGKLGALKLFNTCLTRTLETTNVLEVSDVHTEIIGECNINGTSINNQIKVVVHTAKKEERKSRRERASARKGHKSPSLPLPSRPIQSGSEKPTVSSGKKASKSKSRRLIIARNEAEMARGIKVLADLEKIRTTLEEETERVVSLSCWAEAAGLDVKVLQQQLSFGWYCRDELIKSTRSLVLYFARNYRGTGIALEDLLQAGNLGVLEGAERFDHTRGYRFSTYVQYWIRKSMSKIVSRLARGIQIPCTLSRAIYQIQKARKALTTSNGKYPDDDEIAKYTGLSLAKIESASRCLRVVGSIDQKIGESLNAKYLEFLPDTSVQSPEEVVMRQHMIQDMHNLLRSLDSRERQVLILRFGLNDYQPKSLEEIGRHFHVSKEWVRRLEKRVMTRLRNEETCRNLRHYINS</sequence>
<evidence type="ECO:0000256" key="2">
    <source>
        <dbReference type="ARBA" id="ARBA00023015"/>
    </source>
</evidence>
<dbReference type="InterPro" id="IPR013325">
    <property type="entry name" value="RNA_pol_sigma_r2"/>
</dbReference>
<keyword evidence="3" id="KW-0731">Sigma factor</keyword>
<dbReference type="Gene3D" id="1.20.120.1810">
    <property type="match status" value="1"/>
</dbReference>
<gene>
    <name evidence="8" type="ORF">RCOM_0798990</name>
</gene>
<dbReference type="InterPro" id="IPR036388">
    <property type="entry name" value="WH-like_DNA-bd_sf"/>
</dbReference>
<dbReference type="FunCoup" id="B9RRX0">
    <property type="interactions" value="442"/>
</dbReference>
<dbReference type="PANTHER" id="PTHR30603">
    <property type="entry name" value="RNA POLYMERASE SIGMA FACTOR RPO"/>
    <property type="match status" value="1"/>
</dbReference>
<evidence type="ECO:0000256" key="4">
    <source>
        <dbReference type="ARBA" id="ARBA00023125"/>
    </source>
</evidence>
<dbReference type="GO" id="GO:0016987">
    <property type="term" value="F:sigma factor activity"/>
    <property type="evidence" value="ECO:0000318"/>
    <property type="project" value="GO_Central"/>
</dbReference>
<evidence type="ECO:0000256" key="6">
    <source>
        <dbReference type="SAM" id="MobiDB-lite"/>
    </source>
</evidence>
<evidence type="ECO:0000256" key="3">
    <source>
        <dbReference type="ARBA" id="ARBA00023082"/>
    </source>
</evidence>
<evidence type="ECO:0000256" key="1">
    <source>
        <dbReference type="ARBA" id="ARBA00007788"/>
    </source>
</evidence>
<reference evidence="9" key="1">
    <citation type="journal article" date="2010" name="Nat. Biotechnol.">
        <title>Draft genome sequence of the oilseed species Ricinus communis.</title>
        <authorList>
            <person name="Chan A.P."/>
            <person name="Crabtree J."/>
            <person name="Zhao Q."/>
            <person name="Lorenzi H."/>
            <person name="Orvis J."/>
            <person name="Puiu D."/>
            <person name="Melake-Berhan A."/>
            <person name="Jones K.M."/>
            <person name="Redman J."/>
            <person name="Chen G."/>
            <person name="Cahoon E.B."/>
            <person name="Gedil M."/>
            <person name="Stanke M."/>
            <person name="Haas B.J."/>
            <person name="Wortman J.R."/>
            <person name="Fraser-Liggett C.M."/>
            <person name="Ravel J."/>
            <person name="Rabinowicz P.D."/>
        </authorList>
    </citation>
    <scope>NUCLEOTIDE SEQUENCE [LARGE SCALE GENOMIC DNA]</scope>
    <source>
        <strain evidence="9">cv. Hale</strain>
    </source>
</reference>
<feature type="compositionally biased region" description="Basic and acidic residues" evidence="6">
    <location>
        <begin position="209"/>
        <end position="222"/>
    </location>
</feature>
<proteinExistence type="inferred from homology"/>
<dbReference type="GO" id="GO:0000976">
    <property type="term" value="F:transcription cis-regulatory region binding"/>
    <property type="evidence" value="ECO:0000318"/>
    <property type="project" value="GO_Central"/>
</dbReference>
<evidence type="ECO:0000256" key="5">
    <source>
        <dbReference type="ARBA" id="ARBA00023163"/>
    </source>
</evidence>
<dbReference type="PROSITE" id="PS00716">
    <property type="entry name" value="SIGMA70_2"/>
    <property type="match status" value="1"/>
</dbReference>
<protein>
    <submittedName>
        <fullName evidence="8">RNA polymerase sigma factor rpoD, putative</fullName>
    </submittedName>
</protein>
<name>B9RRX0_RICCO</name>
<dbReference type="GO" id="GO:0009507">
    <property type="term" value="C:chloroplast"/>
    <property type="evidence" value="ECO:0000318"/>
    <property type="project" value="GO_Central"/>
</dbReference>
<dbReference type="OMA" id="HARGIQI"/>
<dbReference type="STRING" id="3988.B9RRX0"/>
<dbReference type="Pfam" id="PF04545">
    <property type="entry name" value="Sigma70_r4"/>
    <property type="match status" value="1"/>
</dbReference>
<dbReference type="PRINTS" id="PR00046">
    <property type="entry name" value="SIGMA70FCT"/>
</dbReference>
<dbReference type="OrthoDB" id="206108at2759"/>
<dbReference type="InterPro" id="IPR014284">
    <property type="entry name" value="RNA_pol_sigma-70_dom"/>
</dbReference>
<dbReference type="CDD" id="cd06171">
    <property type="entry name" value="Sigma70_r4"/>
    <property type="match status" value="1"/>
</dbReference>
<dbReference type="SUPFAM" id="SSF88659">
    <property type="entry name" value="Sigma3 and sigma4 domains of RNA polymerase sigma factors"/>
    <property type="match status" value="2"/>
</dbReference>
<dbReference type="Pfam" id="PF04542">
    <property type="entry name" value="Sigma70_r2"/>
    <property type="match status" value="1"/>
</dbReference>
<dbReference type="NCBIfam" id="TIGR02937">
    <property type="entry name" value="sigma70-ECF"/>
    <property type="match status" value="1"/>
</dbReference>
<dbReference type="InterPro" id="IPR007627">
    <property type="entry name" value="RNA_pol_sigma70_r2"/>
</dbReference>
<dbReference type="GO" id="GO:0006352">
    <property type="term" value="P:DNA-templated transcription initiation"/>
    <property type="evidence" value="ECO:0007669"/>
    <property type="project" value="InterPro"/>
</dbReference>
<keyword evidence="4" id="KW-0238">DNA-binding</keyword>
<feature type="domain" description="RNA polymerase sigma-70" evidence="7">
    <location>
        <begin position="519"/>
        <end position="545"/>
    </location>
</feature>
<dbReference type="InterPro" id="IPR007630">
    <property type="entry name" value="RNA_pol_sigma70_r4"/>
</dbReference>
<dbReference type="InParanoid" id="B9RRX0"/>
<dbReference type="InterPro" id="IPR013324">
    <property type="entry name" value="RNA_pol_sigma_r3/r4-like"/>
</dbReference>
<organism evidence="8 9">
    <name type="scientific">Ricinus communis</name>
    <name type="common">Castor bean</name>
    <dbReference type="NCBI Taxonomy" id="3988"/>
    <lineage>
        <taxon>Eukaryota</taxon>
        <taxon>Viridiplantae</taxon>
        <taxon>Streptophyta</taxon>
        <taxon>Embryophyta</taxon>
        <taxon>Tracheophyta</taxon>
        <taxon>Spermatophyta</taxon>
        <taxon>Magnoliopsida</taxon>
        <taxon>eudicotyledons</taxon>
        <taxon>Gunneridae</taxon>
        <taxon>Pentapetalae</taxon>
        <taxon>rosids</taxon>
        <taxon>fabids</taxon>
        <taxon>Malpighiales</taxon>
        <taxon>Euphorbiaceae</taxon>
        <taxon>Acalyphoideae</taxon>
        <taxon>Acalypheae</taxon>
        <taxon>Ricinus</taxon>
    </lineage>
</organism>
<accession>B9RRX0</accession>
<dbReference type="eggNOG" id="ENOG502QSCF">
    <property type="taxonomic scope" value="Eukaryota"/>
</dbReference>
<comment type="similarity">
    <text evidence="1">Belongs to the sigma-70 factor family.</text>
</comment>
<evidence type="ECO:0000313" key="9">
    <source>
        <dbReference type="Proteomes" id="UP000008311"/>
    </source>
</evidence>
<dbReference type="Gene3D" id="1.10.10.10">
    <property type="entry name" value="Winged helix-like DNA-binding domain superfamily/Winged helix DNA-binding domain"/>
    <property type="match status" value="2"/>
</dbReference>
<dbReference type="PANTHER" id="PTHR30603:SF13">
    <property type="entry name" value="RNA POLYMERASE SIGMA FACTOR SIGC"/>
    <property type="match status" value="1"/>
</dbReference>
<dbReference type="InterPro" id="IPR007624">
    <property type="entry name" value="RNA_pol_sigma70_r3"/>
</dbReference>
<dbReference type="SUPFAM" id="SSF88946">
    <property type="entry name" value="Sigma2 domain of RNA polymerase sigma factors"/>
    <property type="match status" value="1"/>
</dbReference>
<evidence type="ECO:0000259" key="7">
    <source>
        <dbReference type="PROSITE" id="PS00716"/>
    </source>
</evidence>
<dbReference type="GO" id="GO:1903865">
    <property type="term" value="C:sigma factor antagonist complex"/>
    <property type="evidence" value="ECO:0000318"/>
    <property type="project" value="GO_Central"/>
</dbReference>
<dbReference type="GO" id="GO:0006355">
    <property type="term" value="P:regulation of DNA-templated transcription"/>
    <property type="evidence" value="ECO:0000318"/>
    <property type="project" value="GO_Central"/>
</dbReference>
<dbReference type="InterPro" id="IPR000943">
    <property type="entry name" value="RNA_pol_sigma70"/>
</dbReference>
<dbReference type="Pfam" id="PF04539">
    <property type="entry name" value="Sigma70_r3"/>
    <property type="match status" value="1"/>
</dbReference>
<dbReference type="GO" id="GO:0071482">
    <property type="term" value="P:cellular response to light stimulus"/>
    <property type="evidence" value="ECO:0007669"/>
    <property type="project" value="UniProtKB-ARBA"/>
</dbReference>
<dbReference type="Proteomes" id="UP000008311">
    <property type="component" value="Unassembled WGS sequence"/>
</dbReference>
<feature type="compositionally biased region" description="Polar residues" evidence="6">
    <location>
        <begin position="238"/>
        <end position="248"/>
    </location>
</feature>
<evidence type="ECO:0000313" key="8">
    <source>
        <dbReference type="EMBL" id="EEF45830.1"/>
    </source>
</evidence>
<dbReference type="AlphaFoldDB" id="B9RRX0"/>
<dbReference type="GO" id="GO:0003899">
    <property type="term" value="F:DNA-directed RNA polymerase activity"/>
    <property type="evidence" value="ECO:0000318"/>
    <property type="project" value="GO_Central"/>
</dbReference>
<dbReference type="KEGG" id="rcu:8275642"/>